<name>A0ACB0EC19_RANTA</name>
<reference evidence="1" key="1">
    <citation type="submission" date="2023-05" db="EMBL/GenBank/DDBJ databases">
        <authorList>
            <consortium name="ELIXIR-Norway"/>
        </authorList>
    </citation>
    <scope>NUCLEOTIDE SEQUENCE</scope>
</reference>
<accession>A0ACB0EC19</accession>
<gene>
    <name evidence="1" type="ORF">MRATA1EN3_LOCUS9324</name>
</gene>
<evidence type="ECO:0000313" key="1">
    <source>
        <dbReference type="EMBL" id="CAI9698111.1"/>
    </source>
</evidence>
<evidence type="ECO:0000313" key="2">
    <source>
        <dbReference type="Proteomes" id="UP001162501"/>
    </source>
</evidence>
<organism evidence="1 2">
    <name type="scientific">Rangifer tarandus platyrhynchus</name>
    <name type="common">Svalbard reindeer</name>
    <dbReference type="NCBI Taxonomy" id="3082113"/>
    <lineage>
        <taxon>Eukaryota</taxon>
        <taxon>Metazoa</taxon>
        <taxon>Chordata</taxon>
        <taxon>Craniata</taxon>
        <taxon>Vertebrata</taxon>
        <taxon>Euteleostomi</taxon>
        <taxon>Mammalia</taxon>
        <taxon>Eutheria</taxon>
        <taxon>Laurasiatheria</taxon>
        <taxon>Artiodactyla</taxon>
        <taxon>Ruminantia</taxon>
        <taxon>Pecora</taxon>
        <taxon>Cervidae</taxon>
        <taxon>Odocoileinae</taxon>
        <taxon>Rangifer</taxon>
    </lineage>
</organism>
<dbReference type="EMBL" id="OX596102">
    <property type="protein sequence ID" value="CAI9698111.1"/>
    <property type="molecule type" value="Genomic_DNA"/>
</dbReference>
<proteinExistence type="predicted"/>
<dbReference type="Proteomes" id="UP001162501">
    <property type="component" value="Chromosome 18"/>
</dbReference>
<sequence>MVNLVETLEDSAGFCRREKNPLHTEMGCRDLVYRCNKYGGGDHVCLCWGALLHQLPCPCLWRAYNFTIFDSSIFVHFCLCMLKTKFPVGRIHRHLKSRTTSHGRVGATAAVYSAAILEYLTAEVLELAGNASKDLKVKRITPRHLQLAIRGDEELDSLIKATIAGGGVIPHIHKSLIGKKGQQKTV</sequence>
<protein>
    <submittedName>
        <fullName evidence="1">Uncharacterized protein</fullName>
    </submittedName>
</protein>